<reference evidence="5" key="1">
    <citation type="submission" date="2016-11" db="EMBL/GenBank/DDBJ databases">
        <authorList>
            <person name="Varghese N."/>
            <person name="Submissions S."/>
        </authorList>
    </citation>
    <scope>NUCLEOTIDE SEQUENCE [LARGE SCALE GENOMIC DNA]</scope>
    <source>
        <strain evidence="5">DSM 17957</strain>
    </source>
</reference>
<dbReference type="SUPFAM" id="SSF48452">
    <property type="entry name" value="TPR-like"/>
    <property type="match status" value="1"/>
</dbReference>
<dbReference type="PANTHER" id="PTHR37423:SF2">
    <property type="entry name" value="MEMBRANE-BOUND LYTIC MUREIN TRANSGLYCOSYLASE C"/>
    <property type="match status" value="1"/>
</dbReference>
<feature type="transmembrane region" description="Helical" evidence="2">
    <location>
        <begin position="7"/>
        <end position="27"/>
    </location>
</feature>
<evidence type="ECO:0000313" key="4">
    <source>
        <dbReference type="EMBL" id="SHI93359.1"/>
    </source>
</evidence>
<dbReference type="STRING" id="1121919.SAMN02745975_00929"/>
<sequence length="597" mass="68542">MRIKKSFISVPLVLGVMILGLAVWMIGGPLLPGIREGQDRIVQADGSTVQEEGLLKEISMLEVLERDQSKGTIEDLKVLAQRKDAVGYRANLLLAERAMALKEDSIIYYRQALDLYETKEVRYKLARELLIQGKREEAAEQYKLLLPDEEAYLALLQMEIEPAAIGEMLLERKQWKSAADFLKPYLEKAGDHPGKLMLQKQYARALGELGLYKETLQALEPLMASNLWDQELQWWYGRGLEGTNQGKEAKKIYQSLGARGAYRLGLLLEKEGALETAAAVFSSSNENLSRWRGARLWEELGMREKALEIYLKLSKEQDIHQDDAAYRAYILMERMGKKDRDTLLSFLKKHPAWAARLNKKAEWETIPVVSYERPEFIDRVEVYRESGRGKLADIELSIGERLADNSAKLALGDWYLEQERYYQAVLWGIRALREQPSKRAYELAYQRPYEEAVRAAAKEFNLDPNIIWAVMREESHYRAEVYSPVGAVGLMQVMPATGKDIAGRLKVPFEDGDLLKPEVNIRFGAYYLRSMLKMFGDDEDKALAAYNGGPGNVRRWSESKLGKTKTDFPTAITFQETREYITKVKNTHHIYRWLYEK</sequence>
<protein>
    <submittedName>
        <fullName evidence="4">Soluble lytic murein transglycosylase</fullName>
    </submittedName>
</protein>
<gene>
    <name evidence="4" type="ORF">SAMN02745975_00929</name>
</gene>
<keyword evidence="5" id="KW-1185">Reference proteome</keyword>
<dbReference type="Pfam" id="PF01464">
    <property type="entry name" value="SLT"/>
    <property type="match status" value="1"/>
</dbReference>
<dbReference type="GO" id="GO:0016020">
    <property type="term" value="C:membrane"/>
    <property type="evidence" value="ECO:0007669"/>
    <property type="project" value="InterPro"/>
</dbReference>
<dbReference type="SUPFAM" id="SSF53955">
    <property type="entry name" value="Lysozyme-like"/>
    <property type="match status" value="1"/>
</dbReference>
<dbReference type="InterPro" id="IPR000189">
    <property type="entry name" value="Transglyc_AS"/>
</dbReference>
<keyword evidence="2" id="KW-0812">Transmembrane</keyword>
<organism evidence="4 5">
    <name type="scientific">Geosporobacter subterraneus DSM 17957</name>
    <dbReference type="NCBI Taxonomy" id="1121919"/>
    <lineage>
        <taxon>Bacteria</taxon>
        <taxon>Bacillati</taxon>
        <taxon>Bacillota</taxon>
        <taxon>Clostridia</taxon>
        <taxon>Peptostreptococcales</taxon>
        <taxon>Thermotaleaceae</taxon>
        <taxon>Geosporobacter</taxon>
    </lineage>
</organism>
<accession>A0A1M6F6Z3</accession>
<dbReference type="RefSeq" id="WP_190014203.1">
    <property type="nucleotide sequence ID" value="NZ_FQZV01000010.1"/>
</dbReference>
<dbReference type="Gene3D" id="1.10.530.10">
    <property type="match status" value="1"/>
</dbReference>
<keyword evidence="2" id="KW-1133">Transmembrane helix</keyword>
<dbReference type="GO" id="GO:0008933">
    <property type="term" value="F:peptidoglycan lytic transglycosylase activity"/>
    <property type="evidence" value="ECO:0007669"/>
    <property type="project" value="InterPro"/>
</dbReference>
<dbReference type="CDD" id="cd13401">
    <property type="entry name" value="Slt70-like"/>
    <property type="match status" value="1"/>
</dbReference>
<dbReference type="Proteomes" id="UP000184536">
    <property type="component" value="Unassembled WGS sequence"/>
</dbReference>
<name>A0A1M6F6Z3_9FIRM</name>
<dbReference type="PROSITE" id="PS00922">
    <property type="entry name" value="TRANSGLYCOSYLASE"/>
    <property type="match status" value="1"/>
</dbReference>
<dbReference type="GO" id="GO:0000270">
    <property type="term" value="P:peptidoglycan metabolic process"/>
    <property type="evidence" value="ECO:0007669"/>
    <property type="project" value="InterPro"/>
</dbReference>
<dbReference type="EMBL" id="FQZV01000010">
    <property type="protein sequence ID" value="SHI93359.1"/>
    <property type="molecule type" value="Genomic_DNA"/>
</dbReference>
<keyword evidence="2" id="KW-0472">Membrane</keyword>
<dbReference type="InterPro" id="IPR023346">
    <property type="entry name" value="Lysozyme-like_dom_sf"/>
</dbReference>
<proteinExistence type="inferred from homology"/>
<comment type="similarity">
    <text evidence="1">Belongs to the transglycosylase Slt family.</text>
</comment>
<evidence type="ECO:0000259" key="3">
    <source>
        <dbReference type="Pfam" id="PF01464"/>
    </source>
</evidence>
<feature type="domain" description="Transglycosylase SLT" evidence="3">
    <location>
        <begin position="452"/>
        <end position="563"/>
    </location>
</feature>
<evidence type="ECO:0000256" key="1">
    <source>
        <dbReference type="ARBA" id="ARBA00007734"/>
    </source>
</evidence>
<evidence type="ECO:0000313" key="5">
    <source>
        <dbReference type="Proteomes" id="UP000184536"/>
    </source>
</evidence>
<dbReference type="InterPro" id="IPR008258">
    <property type="entry name" value="Transglycosylase_SLT_dom_1"/>
</dbReference>
<dbReference type="InterPro" id="IPR011990">
    <property type="entry name" value="TPR-like_helical_dom_sf"/>
</dbReference>
<evidence type="ECO:0000256" key="2">
    <source>
        <dbReference type="SAM" id="Phobius"/>
    </source>
</evidence>
<dbReference type="AlphaFoldDB" id="A0A1M6F6Z3"/>
<dbReference type="PANTHER" id="PTHR37423">
    <property type="entry name" value="SOLUBLE LYTIC MUREIN TRANSGLYCOSYLASE-RELATED"/>
    <property type="match status" value="1"/>
</dbReference>
<dbReference type="Gene3D" id="1.25.40.10">
    <property type="entry name" value="Tetratricopeptide repeat domain"/>
    <property type="match status" value="1"/>
</dbReference>